<dbReference type="PaxDb" id="39947-A0A0P0Y4P2"/>
<organism evidence="1 2">
    <name type="scientific">Oryza sativa subsp. japonica</name>
    <name type="common">Rice</name>
    <dbReference type="NCBI Taxonomy" id="39947"/>
    <lineage>
        <taxon>Eukaryota</taxon>
        <taxon>Viridiplantae</taxon>
        <taxon>Streptophyta</taxon>
        <taxon>Embryophyta</taxon>
        <taxon>Tracheophyta</taxon>
        <taxon>Spermatophyta</taxon>
        <taxon>Magnoliopsida</taxon>
        <taxon>Liliopsida</taxon>
        <taxon>Poales</taxon>
        <taxon>Poaceae</taxon>
        <taxon>BOP clade</taxon>
        <taxon>Oryzoideae</taxon>
        <taxon>Oryzeae</taxon>
        <taxon>Oryzinae</taxon>
        <taxon>Oryza</taxon>
        <taxon>Oryza sativa</taxon>
    </lineage>
</organism>
<reference evidence="1 2" key="2">
    <citation type="journal article" date="2013" name="Plant Cell Physiol.">
        <title>Rice Annotation Project Database (RAP-DB): an integrative and interactive database for rice genomics.</title>
        <authorList>
            <person name="Sakai H."/>
            <person name="Lee S.S."/>
            <person name="Tanaka T."/>
            <person name="Numa H."/>
            <person name="Kim J."/>
            <person name="Kawahara Y."/>
            <person name="Wakimoto H."/>
            <person name="Yang C.C."/>
            <person name="Iwamoto M."/>
            <person name="Abe T."/>
            <person name="Yamada Y."/>
            <person name="Muto A."/>
            <person name="Inokuchi H."/>
            <person name="Ikemura T."/>
            <person name="Matsumoto T."/>
            <person name="Sasaki T."/>
            <person name="Itoh T."/>
        </authorList>
    </citation>
    <scope>NUCLEOTIDE SEQUENCE [LARGE SCALE GENOMIC DNA]</scope>
    <source>
        <strain evidence="2">cv. Nipponbare</strain>
    </source>
</reference>
<sequence length="94" mass="10716">MRIEKIEKEEEEEARRLRQWRSTRALSLEGEGYGDESELCFDSRARQREVGPTEMVGSVTRVAHMAVGSLFGVRCAWKSVLVVVVVEVARSMRC</sequence>
<dbReference type="InParanoid" id="A0A0P0Y4P2"/>
<reference evidence="2" key="1">
    <citation type="journal article" date="2005" name="Nature">
        <title>The map-based sequence of the rice genome.</title>
        <authorList>
            <consortium name="International rice genome sequencing project (IRGSP)"/>
            <person name="Matsumoto T."/>
            <person name="Wu J."/>
            <person name="Kanamori H."/>
            <person name="Katayose Y."/>
            <person name="Fujisawa M."/>
            <person name="Namiki N."/>
            <person name="Mizuno H."/>
            <person name="Yamamoto K."/>
            <person name="Antonio B.A."/>
            <person name="Baba T."/>
            <person name="Sakata K."/>
            <person name="Nagamura Y."/>
            <person name="Aoki H."/>
            <person name="Arikawa K."/>
            <person name="Arita K."/>
            <person name="Bito T."/>
            <person name="Chiden Y."/>
            <person name="Fujitsuka N."/>
            <person name="Fukunaka R."/>
            <person name="Hamada M."/>
            <person name="Harada C."/>
            <person name="Hayashi A."/>
            <person name="Hijishita S."/>
            <person name="Honda M."/>
            <person name="Hosokawa S."/>
            <person name="Ichikawa Y."/>
            <person name="Idonuma A."/>
            <person name="Iijima M."/>
            <person name="Ikeda M."/>
            <person name="Ikeno M."/>
            <person name="Ito K."/>
            <person name="Ito S."/>
            <person name="Ito T."/>
            <person name="Ito Y."/>
            <person name="Ito Y."/>
            <person name="Iwabuchi A."/>
            <person name="Kamiya K."/>
            <person name="Karasawa W."/>
            <person name="Kurita K."/>
            <person name="Katagiri S."/>
            <person name="Kikuta A."/>
            <person name="Kobayashi H."/>
            <person name="Kobayashi N."/>
            <person name="Machita K."/>
            <person name="Maehara T."/>
            <person name="Masukawa M."/>
            <person name="Mizubayashi T."/>
            <person name="Mukai Y."/>
            <person name="Nagasaki H."/>
            <person name="Nagata Y."/>
            <person name="Naito S."/>
            <person name="Nakashima M."/>
            <person name="Nakama Y."/>
            <person name="Nakamichi Y."/>
            <person name="Nakamura M."/>
            <person name="Meguro A."/>
            <person name="Negishi M."/>
            <person name="Ohta I."/>
            <person name="Ohta T."/>
            <person name="Okamoto M."/>
            <person name="Ono N."/>
            <person name="Saji S."/>
            <person name="Sakaguchi M."/>
            <person name="Sakai K."/>
            <person name="Shibata M."/>
            <person name="Shimokawa T."/>
            <person name="Song J."/>
            <person name="Takazaki Y."/>
            <person name="Terasawa K."/>
            <person name="Tsugane M."/>
            <person name="Tsuji K."/>
            <person name="Ueda S."/>
            <person name="Waki K."/>
            <person name="Yamagata H."/>
            <person name="Yamamoto M."/>
            <person name="Yamamoto S."/>
            <person name="Yamane H."/>
            <person name="Yoshiki S."/>
            <person name="Yoshihara R."/>
            <person name="Yukawa K."/>
            <person name="Zhong H."/>
            <person name="Yano M."/>
            <person name="Yuan Q."/>
            <person name="Ouyang S."/>
            <person name="Liu J."/>
            <person name="Jones K.M."/>
            <person name="Gansberger K."/>
            <person name="Moffat K."/>
            <person name="Hill J."/>
            <person name="Bera J."/>
            <person name="Fadrosh D."/>
            <person name="Jin S."/>
            <person name="Johri S."/>
            <person name="Kim M."/>
            <person name="Overton L."/>
            <person name="Reardon M."/>
            <person name="Tsitrin T."/>
            <person name="Vuong H."/>
            <person name="Weaver B."/>
            <person name="Ciecko A."/>
            <person name="Tallon L."/>
            <person name="Jackson J."/>
            <person name="Pai G."/>
            <person name="Aken S.V."/>
            <person name="Utterback T."/>
            <person name="Reidmuller S."/>
            <person name="Feldblyum T."/>
            <person name="Hsiao J."/>
            <person name="Zismann V."/>
            <person name="Iobst S."/>
            <person name="de Vazeille A.R."/>
            <person name="Buell C.R."/>
            <person name="Ying K."/>
            <person name="Li Y."/>
            <person name="Lu T."/>
            <person name="Huang Y."/>
            <person name="Zhao Q."/>
            <person name="Feng Q."/>
            <person name="Zhang L."/>
            <person name="Zhu J."/>
            <person name="Weng Q."/>
            <person name="Mu J."/>
            <person name="Lu Y."/>
            <person name="Fan D."/>
            <person name="Liu Y."/>
            <person name="Guan J."/>
            <person name="Zhang Y."/>
            <person name="Yu S."/>
            <person name="Liu X."/>
            <person name="Zhang Y."/>
            <person name="Hong G."/>
            <person name="Han B."/>
            <person name="Choisne N."/>
            <person name="Demange N."/>
            <person name="Orjeda G."/>
            <person name="Samain S."/>
            <person name="Cattolico L."/>
            <person name="Pelletier E."/>
            <person name="Couloux A."/>
            <person name="Segurens B."/>
            <person name="Wincker P."/>
            <person name="D'Hont A."/>
            <person name="Scarpelli C."/>
            <person name="Weissenbach J."/>
            <person name="Salanoubat M."/>
            <person name="Quetier F."/>
            <person name="Yu Y."/>
            <person name="Kim H.R."/>
            <person name="Rambo T."/>
            <person name="Currie J."/>
            <person name="Collura K."/>
            <person name="Luo M."/>
            <person name="Yang T."/>
            <person name="Ammiraju J.S.S."/>
            <person name="Engler F."/>
            <person name="Soderlund C."/>
            <person name="Wing R.A."/>
            <person name="Palmer L.E."/>
            <person name="de la Bastide M."/>
            <person name="Spiegel L."/>
            <person name="Nascimento L."/>
            <person name="Zutavern T."/>
            <person name="O'Shaughnessy A."/>
            <person name="Dike S."/>
            <person name="Dedhia N."/>
            <person name="Preston R."/>
            <person name="Balija V."/>
            <person name="McCombie W.R."/>
            <person name="Chow T."/>
            <person name="Chen H."/>
            <person name="Chung M."/>
            <person name="Chen C."/>
            <person name="Shaw J."/>
            <person name="Wu H."/>
            <person name="Hsiao K."/>
            <person name="Chao Y."/>
            <person name="Chu M."/>
            <person name="Cheng C."/>
            <person name="Hour A."/>
            <person name="Lee P."/>
            <person name="Lin S."/>
            <person name="Lin Y."/>
            <person name="Liou J."/>
            <person name="Liu S."/>
            <person name="Hsing Y."/>
            <person name="Raghuvanshi S."/>
            <person name="Mohanty A."/>
            <person name="Bharti A.K."/>
            <person name="Gaur A."/>
            <person name="Gupta V."/>
            <person name="Kumar D."/>
            <person name="Ravi V."/>
            <person name="Vij S."/>
            <person name="Kapur A."/>
            <person name="Khurana P."/>
            <person name="Khurana P."/>
            <person name="Khurana J.P."/>
            <person name="Tyagi A.K."/>
            <person name="Gaikwad K."/>
            <person name="Singh A."/>
            <person name="Dalal V."/>
            <person name="Srivastava S."/>
            <person name="Dixit A."/>
            <person name="Pal A.K."/>
            <person name="Ghazi I.A."/>
            <person name="Yadav M."/>
            <person name="Pandit A."/>
            <person name="Bhargava A."/>
            <person name="Sureshbabu K."/>
            <person name="Batra K."/>
            <person name="Sharma T.R."/>
            <person name="Mohapatra T."/>
            <person name="Singh N.K."/>
            <person name="Messing J."/>
            <person name="Nelson A.B."/>
            <person name="Fuks G."/>
            <person name="Kavchok S."/>
            <person name="Keizer G."/>
            <person name="Linton E."/>
            <person name="Llaca V."/>
            <person name="Song R."/>
            <person name="Tanyolac B."/>
            <person name="Young S."/>
            <person name="Ho-Il K."/>
            <person name="Hahn J.H."/>
            <person name="Sangsakoo G."/>
            <person name="Vanavichit A."/>
            <person name="de Mattos Luiz.A.T."/>
            <person name="Zimmer P.D."/>
            <person name="Malone G."/>
            <person name="Dellagostin O."/>
            <person name="de Oliveira A.C."/>
            <person name="Bevan M."/>
            <person name="Bancroft I."/>
            <person name="Minx P."/>
            <person name="Cordum H."/>
            <person name="Wilson R."/>
            <person name="Cheng Z."/>
            <person name="Jin W."/>
            <person name="Jiang J."/>
            <person name="Leong S.A."/>
            <person name="Iwama H."/>
            <person name="Gojobori T."/>
            <person name="Itoh T."/>
            <person name="Niimura Y."/>
            <person name="Fujii Y."/>
            <person name="Habara T."/>
            <person name="Sakai H."/>
            <person name="Sato Y."/>
            <person name="Wilson G."/>
            <person name="Kumar K."/>
            <person name="McCouch S."/>
            <person name="Juretic N."/>
            <person name="Hoen D."/>
            <person name="Wright S."/>
            <person name="Bruskiewich R."/>
            <person name="Bureau T."/>
            <person name="Miyao A."/>
            <person name="Hirochika H."/>
            <person name="Nishikawa T."/>
            <person name="Kadowaki K."/>
            <person name="Sugiura M."/>
            <person name="Burr B."/>
            <person name="Sasaki T."/>
        </authorList>
    </citation>
    <scope>NUCLEOTIDE SEQUENCE [LARGE SCALE GENOMIC DNA]</scope>
    <source>
        <strain evidence="2">cv. Nipponbare</strain>
    </source>
</reference>
<protein>
    <submittedName>
        <fullName evidence="1">Os11g0644066 protein</fullName>
    </submittedName>
</protein>
<evidence type="ECO:0000313" key="2">
    <source>
        <dbReference type="Proteomes" id="UP000059680"/>
    </source>
</evidence>
<evidence type="ECO:0000313" key="1">
    <source>
        <dbReference type="EMBL" id="BAT15032.1"/>
    </source>
</evidence>
<accession>A0A0P0Y4P2</accession>
<dbReference type="EMBL" id="AP014967">
    <property type="protein sequence ID" value="BAT15032.1"/>
    <property type="molecule type" value="Genomic_DNA"/>
</dbReference>
<keyword evidence="2" id="KW-1185">Reference proteome</keyword>
<name>A0A0P0Y4P2_ORYSJ</name>
<gene>
    <name evidence="1" type="ordered locus">Os11g0644066</name>
    <name evidence="1" type="ORF">OSNPB_110644066</name>
</gene>
<reference evidence="1 2" key="3">
    <citation type="journal article" date="2013" name="Rice">
        <title>Improvement of the Oryza sativa Nipponbare reference genome using next generation sequence and optical map data.</title>
        <authorList>
            <person name="Kawahara Y."/>
            <person name="de la Bastide M."/>
            <person name="Hamilton J.P."/>
            <person name="Kanamori H."/>
            <person name="McCombie W.R."/>
            <person name="Ouyang S."/>
            <person name="Schwartz D.C."/>
            <person name="Tanaka T."/>
            <person name="Wu J."/>
            <person name="Zhou S."/>
            <person name="Childs K.L."/>
            <person name="Davidson R.M."/>
            <person name="Lin H."/>
            <person name="Quesada-Ocampo L."/>
            <person name="Vaillancourt B."/>
            <person name="Sakai H."/>
            <person name="Lee S.S."/>
            <person name="Kim J."/>
            <person name="Numa H."/>
            <person name="Itoh T."/>
            <person name="Buell C.R."/>
            <person name="Matsumoto T."/>
        </authorList>
    </citation>
    <scope>NUCLEOTIDE SEQUENCE [LARGE SCALE GENOMIC DNA]</scope>
    <source>
        <strain evidence="2">cv. Nipponbare</strain>
    </source>
</reference>
<dbReference type="Proteomes" id="UP000059680">
    <property type="component" value="Chromosome 11"/>
</dbReference>
<proteinExistence type="predicted"/>
<dbReference type="AlphaFoldDB" id="A0A0P0Y4P2"/>